<keyword evidence="2 4" id="KW-0238">DNA-binding</keyword>
<feature type="DNA-binding region" description="H-T-H motif" evidence="4">
    <location>
        <begin position="31"/>
        <end position="50"/>
    </location>
</feature>
<proteinExistence type="predicted"/>
<dbReference type="KEGG" id="ssyi:EKG83_41800"/>
<feature type="domain" description="HTH tetR-type" evidence="5">
    <location>
        <begin position="8"/>
        <end position="68"/>
    </location>
</feature>
<evidence type="ECO:0000313" key="7">
    <source>
        <dbReference type="Proteomes" id="UP000325787"/>
    </source>
</evidence>
<dbReference type="InterPro" id="IPR050109">
    <property type="entry name" value="HTH-type_TetR-like_transc_reg"/>
</dbReference>
<dbReference type="Gene3D" id="1.10.10.60">
    <property type="entry name" value="Homeodomain-like"/>
    <property type="match status" value="1"/>
</dbReference>
<dbReference type="InterPro" id="IPR036271">
    <property type="entry name" value="Tet_transcr_reg_TetR-rel_C_sf"/>
</dbReference>
<reference evidence="7" key="1">
    <citation type="journal article" date="2021" name="Curr. Microbiol.">
        <title>Complete genome of nocamycin-producing strain Saccharothrix syringae NRRL B-16468 reveals the biosynthetic potential for secondary metabolites.</title>
        <authorList>
            <person name="Mo X."/>
            <person name="Yang S."/>
        </authorList>
    </citation>
    <scope>NUCLEOTIDE SEQUENCE [LARGE SCALE GENOMIC DNA]</scope>
    <source>
        <strain evidence="7">ATCC 51364 / DSM 43886 / JCM 6844 / KCTC 9398 / NBRC 14523 / NRRL B-16468 / INA 2240</strain>
    </source>
</reference>
<evidence type="ECO:0000259" key="5">
    <source>
        <dbReference type="PROSITE" id="PS50977"/>
    </source>
</evidence>
<dbReference type="Proteomes" id="UP000325787">
    <property type="component" value="Chromosome"/>
</dbReference>
<keyword evidence="3" id="KW-0804">Transcription</keyword>
<dbReference type="GO" id="GO:0000976">
    <property type="term" value="F:transcription cis-regulatory region binding"/>
    <property type="evidence" value="ECO:0007669"/>
    <property type="project" value="TreeGrafter"/>
</dbReference>
<dbReference type="AlphaFoldDB" id="A0A5Q0HAY7"/>
<dbReference type="SUPFAM" id="SSF48498">
    <property type="entry name" value="Tetracyclin repressor-like, C-terminal domain"/>
    <property type="match status" value="1"/>
</dbReference>
<sequence length="191" mass="21054">MADEPVKQSRRDQILAAAAELFARHGFHGVGIDDIGAAVGISGPALYRHFRSKDAMLGEMLTQISQRLLDGGQARVEVATDPDHALRELIRWHVDFALDDPALITVQIRNLANLTDPDRRRVRALQRRYVEVWVEAIRKTSPEVDEPTARAAAHAVFGLINSTPHSAHLDRDQMAKLLSRMALASLSGALA</sequence>
<protein>
    <submittedName>
        <fullName evidence="6">TetR/AcrR family transcriptional regulator</fullName>
    </submittedName>
</protein>
<dbReference type="GO" id="GO:0045892">
    <property type="term" value="P:negative regulation of DNA-templated transcription"/>
    <property type="evidence" value="ECO:0007669"/>
    <property type="project" value="UniProtKB-ARBA"/>
</dbReference>
<accession>A0A5Q0HAY7</accession>
<dbReference type="InterPro" id="IPR041490">
    <property type="entry name" value="KstR2_TetR_C"/>
</dbReference>
<evidence type="ECO:0000256" key="1">
    <source>
        <dbReference type="ARBA" id="ARBA00023015"/>
    </source>
</evidence>
<dbReference type="PRINTS" id="PR00455">
    <property type="entry name" value="HTHTETR"/>
</dbReference>
<dbReference type="Gene3D" id="1.10.357.10">
    <property type="entry name" value="Tetracycline Repressor, domain 2"/>
    <property type="match status" value="1"/>
</dbReference>
<keyword evidence="1" id="KW-0805">Transcription regulation</keyword>
<dbReference type="FunFam" id="1.10.10.60:FF:000141">
    <property type="entry name" value="TetR family transcriptional regulator"/>
    <property type="match status" value="1"/>
</dbReference>
<evidence type="ECO:0000256" key="3">
    <source>
        <dbReference type="ARBA" id="ARBA00023163"/>
    </source>
</evidence>
<name>A0A5Q0HAY7_SACSY</name>
<evidence type="ECO:0000313" key="6">
    <source>
        <dbReference type="EMBL" id="QFZ23105.1"/>
    </source>
</evidence>
<dbReference type="RefSeq" id="WP_033434757.1">
    <property type="nucleotide sequence ID" value="NZ_CP034550.1"/>
</dbReference>
<keyword evidence="7" id="KW-1185">Reference proteome</keyword>
<dbReference type="GO" id="GO:0003700">
    <property type="term" value="F:DNA-binding transcription factor activity"/>
    <property type="evidence" value="ECO:0007669"/>
    <property type="project" value="TreeGrafter"/>
</dbReference>
<dbReference type="PANTHER" id="PTHR30055">
    <property type="entry name" value="HTH-TYPE TRANSCRIPTIONAL REGULATOR RUTR"/>
    <property type="match status" value="1"/>
</dbReference>
<dbReference type="PANTHER" id="PTHR30055:SF237">
    <property type="entry name" value="TRANSCRIPTIONAL REPRESSOR MCE3R"/>
    <property type="match status" value="1"/>
</dbReference>
<organism evidence="6 7">
    <name type="scientific">Saccharothrix syringae</name>
    <name type="common">Nocardiopsis syringae</name>
    <dbReference type="NCBI Taxonomy" id="103733"/>
    <lineage>
        <taxon>Bacteria</taxon>
        <taxon>Bacillati</taxon>
        <taxon>Actinomycetota</taxon>
        <taxon>Actinomycetes</taxon>
        <taxon>Pseudonocardiales</taxon>
        <taxon>Pseudonocardiaceae</taxon>
        <taxon>Saccharothrix</taxon>
    </lineage>
</organism>
<evidence type="ECO:0000256" key="4">
    <source>
        <dbReference type="PROSITE-ProRule" id="PRU00335"/>
    </source>
</evidence>
<dbReference type="Pfam" id="PF17932">
    <property type="entry name" value="TetR_C_24"/>
    <property type="match status" value="1"/>
</dbReference>
<dbReference type="PROSITE" id="PS50977">
    <property type="entry name" value="HTH_TETR_2"/>
    <property type="match status" value="1"/>
</dbReference>
<evidence type="ECO:0000256" key="2">
    <source>
        <dbReference type="ARBA" id="ARBA00023125"/>
    </source>
</evidence>
<gene>
    <name evidence="6" type="ORF">EKG83_41800</name>
</gene>
<dbReference type="SUPFAM" id="SSF46689">
    <property type="entry name" value="Homeodomain-like"/>
    <property type="match status" value="1"/>
</dbReference>
<dbReference type="InterPro" id="IPR009057">
    <property type="entry name" value="Homeodomain-like_sf"/>
</dbReference>
<dbReference type="InterPro" id="IPR001647">
    <property type="entry name" value="HTH_TetR"/>
</dbReference>
<dbReference type="Pfam" id="PF00440">
    <property type="entry name" value="TetR_N"/>
    <property type="match status" value="1"/>
</dbReference>
<dbReference type="EMBL" id="CP034550">
    <property type="protein sequence ID" value="QFZ23105.1"/>
    <property type="molecule type" value="Genomic_DNA"/>
</dbReference>
<dbReference type="OrthoDB" id="9179041at2"/>